<dbReference type="SUPFAM" id="SSF56349">
    <property type="entry name" value="DNA breaking-rejoining enzymes"/>
    <property type="match status" value="1"/>
</dbReference>
<dbReference type="GO" id="GO:0003677">
    <property type="term" value="F:DNA binding"/>
    <property type="evidence" value="ECO:0007669"/>
    <property type="project" value="InterPro"/>
</dbReference>
<dbReference type="EMBL" id="JAFLWW010000004">
    <property type="protein sequence ID" value="MBT1157248.1"/>
    <property type="molecule type" value="Genomic_DNA"/>
</dbReference>
<comment type="caution">
    <text evidence="3">The sequence shown here is derived from an EMBL/GenBank/DDBJ whole genome shotgun (WGS) entry which is preliminary data.</text>
</comment>
<dbReference type="Proteomes" id="UP001138921">
    <property type="component" value="Unassembled WGS sequence"/>
</dbReference>
<sequence length="168" mass="19217">MGHSQFDDASRERAAWNAGKKVGTKRPLTQKQIWAVRFFLDRERRIRDRALFDLAIDSKLRGCDLVKIRIGDVVAGTEIRTRAIVVQQKTGRPVQFEITSDVRASLLAWLERRGGTVEDFAFPSRVGHAHHMSTRQYARLVDEWVTAIGLRAEEYGTHSLRRTKASMI</sequence>
<dbReference type="Pfam" id="PF00589">
    <property type="entry name" value="Phage_integrase"/>
    <property type="match status" value="1"/>
</dbReference>
<evidence type="ECO:0000313" key="3">
    <source>
        <dbReference type="EMBL" id="MBT1157248.1"/>
    </source>
</evidence>
<evidence type="ECO:0000313" key="4">
    <source>
        <dbReference type="Proteomes" id="UP001138921"/>
    </source>
</evidence>
<evidence type="ECO:0000256" key="1">
    <source>
        <dbReference type="ARBA" id="ARBA00023172"/>
    </source>
</evidence>
<dbReference type="GO" id="GO:0006310">
    <property type="term" value="P:DNA recombination"/>
    <property type="evidence" value="ECO:0007669"/>
    <property type="project" value="UniProtKB-KW"/>
</dbReference>
<evidence type="ECO:0000259" key="2">
    <source>
        <dbReference type="PROSITE" id="PS51898"/>
    </source>
</evidence>
<feature type="domain" description="Tyr recombinase" evidence="2">
    <location>
        <begin position="23"/>
        <end position="168"/>
    </location>
</feature>
<accession>A0A9X1D718</accession>
<reference evidence="3" key="2">
    <citation type="submission" date="2021-03" db="EMBL/GenBank/DDBJ databases">
        <authorList>
            <person name="Artuso I."/>
            <person name="Turrini P."/>
            <person name="Pirolo M."/>
            <person name="Lugli G.A."/>
            <person name="Ventura M."/>
            <person name="Visca P."/>
        </authorList>
    </citation>
    <scope>NUCLEOTIDE SEQUENCE</scope>
    <source>
        <strain evidence="3">LMG 26462</strain>
    </source>
</reference>
<dbReference type="AlphaFoldDB" id="A0A9X1D718"/>
<dbReference type="GO" id="GO:0015074">
    <property type="term" value="P:DNA integration"/>
    <property type="evidence" value="ECO:0007669"/>
    <property type="project" value="InterPro"/>
</dbReference>
<dbReference type="InterPro" id="IPR011010">
    <property type="entry name" value="DNA_brk_join_enz"/>
</dbReference>
<organism evidence="3 4">
    <name type="scientific">Aminobacter anthyllidis</name>
    <dbReference type="NCBI Taxonomy" id="1035067"/>
    <lineage>
        <taxon>Bacteria</taxon>
        <taxon>Pseudomonadati</taxon>
        <taxon>Pseudomonadota</taxon>
        <taxon>Alphaproteobacteria</taxon>
        <taxon>Hyphomicrobiales</taxon>
        <taxon>Phyllobacteriaceae</taxon>
        <taxon>Aminobacter</taxon>
    </lineage>
</organism>
<keyword evidence="4" id="KW-1185">Reference proteome</keyword>
<protein>
    <submittedName>
        <fullName evidence="3">Tyrosine-type recombinase/integrase</fullName>
    </submittedName>
</protein>
<dbReference type="Gene3D" id="1.10.443.10">
    <property type="entry name" value="Intergrase catalytic core"/>
    <property type="match status" value="1"/>
</dbReference>
<keyword evidence="1" id="KW-0233">DNA recombination</keyword>
<gene>
    <name evidence="3" type="ORF">J1C56_16750</name>
</gene>
<name>A0A9X1D718_9HYPH</name>
<dbReference type="InterPro" id="IPR002104">
    <property type="entry name" value="Integrase_catalytic"/>
</dbReference>
<reference evidence="3" key="1">
    <citation type="journal article" date="2021" name="Microorganisms">
        <title>Phylogenomic Reconstruction and Metabolic Potential of the Genus Aminobacter.</title>
        <authorList>
            <person name="Artuso I."/>
            <person name="Turrini P."/>
            <person name="Pirolo M."/>
            <person name="Lugli G.A."/>
            <person name="Ventura M."/>
            <person name="Visca P."/>
        </authorList>
    </citation>
    <scope>NUCLEOTIDE SEQUENCE</scope>
    <source>
        <strain evidence="3">LMG 26462</strain>
    </source>
</reference>
<dbReference type="InterPro" id="IPR013762">
    <property type="entry name" value="Integrase-like_cat_sf"/>
</dbReference>
<dbReference type="PROSITE" id="PS51898">
    <property type="entry name" value="TYR_RECOMBINASE"/>
    <property type="match status" value="1"/>
</dbReference>
<proteinExistence type="predicted"/>